<evidence type="ECO:0000313" key="2">
    <source>
        <dbReference type="EMBL" id="KAF2261718.1"/>
    </source>
</evidence>
<feature type="region of interest" description="Disordered" evidence="1">
    <location>
        <begin position="60"/>
        <end position="82"/>
    </location>
</feature>
<feature type="compositionally biased region" description="Polar residues" evidence="1">
    <location>
        <begin position="60"/>
        <end position="73"/>
    </location>
</feature>
<keyword evidence="3" id="KW-1185">Reference proteome</keyword>
<evidence type="ECO:0000256" key="1">
    <source>
        <dbReference type="SAM" id="MobiDB-lite"/>
    </source>
</evidence>
<dbReference type="Proteomes" id="UP000800093">
    <property type="component" value="Unassembled WGS sequence"/>
</dbReference>
<reference evidence="3" key="1">
    <citation type="journal article" date="2020" name="Stud. Mycol.">
        <title>101 Dothideomycetes genomes: A test case for predicting lifestyles and emergence of pathogens.</title>
        <authorList>
            <person name="Haridas S."/>
            <person name="Albert R."/>
            <person name="Binder M."/>
            <person name="Bloem J."/>
            <person name="LaButti K."/>
            <person name="Salamov A."/>
            <person name="Andreopoulos B."/>
            <person name="Baker S."/>
            <person name="Barry K."/>
            <person name="Bills G."/>
            <person name="Bluhm B."/>
            <person name="Cannon C."/>
            <person name="Castanera R."/>
            <person name="Culley D."/>
            <person name="Daum C."/>
            <person name="Ezra D."/>
            <person name="Gonzalez J."/>
            <person name="Henrissat B."/>
            <person name="Kuo A."/>
            <person name="Liang C."/>
            <person name="Lipzen A."/>
            <person name="Lutzoni F."/>
            <person name="Magnuson J."/>
            <person name="Mondo S."/>
            <person name="Nolan M."/>
            <person name="Ohm R."/>
            <person name="Pangilinan J."/>
            <person name="Park H.-J."/>
            <person name="Ramirez L."/>
            <person name="Alfaro M."/>
            <person name="Sun H."/>
            <person name="Tritt A."/>
            <person name="Yoshinaga Y."/>
            <person name="Zwiers L.-H."/>
            <person name="Turgeon B."/>
            <person name="Goodwin S."/>
            <person name="Spatafora J."/>
            <person name="Crous P."/>
            <person name="Grigoriev I."/>
        </authorList>
    </citation>
    <scope>NUCLEOTIDE SEQUENCE [LARGE SCALE GENOMIC DNA]</scope>
    <source>
        <strain evidence="3">CBS 304.66</strain>
    </source>
</reference>
<gene>
    <name evidence="2" type="ORF">CC78DRAFT_583367</name>
</gene>
<comment type="caution">
    <text evidence="2">The sequence shown here is derived from an EMBL/GenBank/DDBJ whole genome shotgun (WGS) entry which is preliminary data.</text>
</comment>
<accession>A0A9P4N1M5</accession>
<organism evidence="2 3">
    <name type="scientific">Lojkania enalia</name>
    <dbReference type="NCBI Taxonomy" id="147567"/>
    <lineage>
        <taxon>Eukaryota</taxon>
        <taxon>Fungi</taxon>
        <taxon>Dikarya</taxon>
        <taxon>Ascomycota</taxon>
        <taxon>Pezizomycotina</taxon>
        <taxon>Dothideomycetes</taxon>
        <taxon>Pleosporomycetidae</taxon>
        <taxon>Pleosporales</taxon>
        <taxon>Pleosporales incertae sedis</taxon>
        <taxon>Lojkania</taxon>
    </lineage>
</organism>
<proteinExistence type="predicted"/>
<dbReference type="AlphaFoldDB" id="A0A9P4N1M5"/>
<evidence type="ECO:0000313" key="3">
    <source>
        <dbReference type="Proteomes" id="UP000800093"/>
    </source>
</evidence>
<name>A0A9P4N1M5_9PLEO</name>
<sequence length="317" mass="34269">MDGLSMSAGSQCLLIAPVNNIAVNMHGSAVRARSPVHRRLRSCKAWGRALNGAFVRHAQLQTRSANPHTTPSPGTREPPRANSLLAGVSLQGPLDPRARHRHLPAYEVPARPSTSSFPATASGGAHKLHEKAASAACCEPDASTLRESHLWRAGHGWQCNDGQDGSQDAGLGSHLSVALLPLSACPADRLIYRTNADSSGRVSASPGEMPSTSDALGKERFLSETCASLNVPRRYRPPQSYITRYFAGRSASRRLASAQTLPLTMRLPSSRQVALPGRWYTFNRALRRHPTISRPCLFLRLEDRAMPPRKQGGVPSS</sequence>
<protein>
    <submittedName>
        <fullName evidence="2">Uncharacterized protein</fullName>
    </submittedName>
</protein>
<dbReference type="EMBL" id="ML986651">
    <property type="protein sequence ID" value="KAF2261718.1"/>
    <property type="molecule type" value="Genomic_DNA"/>
</dbReference>